<dbReference type="InterPro" id="IPR000504">
    <property type="entry name" value="RRM_dom"/>
</dbReference>
<reference evidence="8" key="1">
    <citation type="submission" date="2025-08" db="UniProtKB">
        <authorList>
            <consortium name="RefSeq"/>
        </authorList>
    </citation>
    <scope>IDENTIFICATION</scope>
    <source>
        <tissue evidence="8">Whole body</tissue>
    </source>
</reference>
<dbReference type="Gene3D" id="3.30.70.330">
    <property type="match status" value="1"/>
</dbReference>
<feature type="domain" description="RRM" evidence="6">
    <location>
        <begin position="89"/>
        <end position="167"/>
    </location>
</feature>
<proteinExistence type="predicted"/>
<dbReference type="KEGG" id="ccal:108623956"/>
<dbReference type="GeneID" id="108623956"/>
<dbReference type="PANTHER" id="PTHR46754">
    <property type="entry name" value="MKI67 FHA DOMAIN-INTERACTING NUCLEOLAR PHOSPHOPROTEIN"/>
    <property type="match status" value="1"/>
</dbReference>
<dbReference type="Proteomes" id="UP000694925">
    <property type="component" value="Unplaced"/>
</dbReference>
<organism evidence="7 8">
    <name type="scientific">Ceratina calcarata</name>
    <dbReference type="NCBI Taxonomy" id="156304"/>
    <lineage>
        <taxon>Eukaryota</taxon>
        <taxon>Metazoa</taxon>
        <taxon>Ecdysozoa</taxon>
        <taxon>Arthropoda</taxon>
        <taxon>Hexapoda</taxon>
        <taxon>Insecta</taxon>
        <taxon>Pterygota</taxon>
        <taxon>Neoptera</taxon>
        <taxon>Endopterygota</taxon>
        <taxon>Hymenoptera</taxon>
        <taxon>Apocrita</taxon>
        <taxon>Aculeata</taxon>
        <taxon>Apoidea</taxon>
        <taxon>Anthophila</taxon>
        <taxon>Apidae</taxon>
        <taxon>Ceratina</taxon>
        <taxon>Zadontomerus</taxon>
    </lineage>
</organism>
<dbReference type="CDD" id="cd12307">
    <property type="entry name" value="RRM_NIFK_like"/>
    <property type="match status" value="1"/>
</dbReference>
<sequence>MKIKKRSNAVRVPPLKKAIRIKRNPSDVESTVSKAIENVKNVLKKKRESIKAVKPVSTPKAKEPRRNEVRSKKRVQERPKIIRKREPRGVVYIGHIPHGFYEEQMSEYFKQFGRVTRVRLVRSRNSGRSCGYGYVEFAVPEVAKIAAETMNNYLMCDRLLKATYIPVEKQHPGFFAGKSWSKEIYPKAINRKEVTRIRNGNIKRREHKSFVQSTKDKLSNLEKKMKEQGFDMEFIPIDN</sequence>
<dbReference type="RefSeq" id="XP_017878357.1">
    <property type="nucleotide sequence ID" value="XM_018022868.2"/>
</dbReference>
<evidence type="ECO:0000256" key="3">
    <source>
        <dbReference type="ARBA" id="ARBA00023242"/>
    </source>
</evidence>
<gene>
    <name evidence="8" type="primary">LOC108623956</name>
</gene>
<feature type="compositionally biased region" description="Basic and acidic residues" evidence="5">
    <location>
        <begin position="60"/>
        <end position="77"/>
    </location>
</feature>
<dbReference type="SMART" id="SM00360">
    <property type="entry name" value="RRM"/>
    <property type="match status" value="1"/>
</dbReference>
<dbReference type="GO" id="GO:0005730">
    <property type="term" value="C:nucleolus"/>
    <property type="evidence" value="ECO:0007669"/>
    <property type="project" value="UniProtKB-SubCell"/>
</dbReference>
<name>A0AAJ7IWU1_9HYME</name>
<dbReference type="InterPro" id="IPR035979">
    <property type="entry name" value="RBD_domain_sf"/>
</dbReference>
<dbReference type="InterPro" id="IPR012677">
    <property type="entry name" value="Nucleotide-bd_a/b_plait_sf"/>
</dbReference>
<dbReference type="PROSITE" id="PS50102">
    <property type="entry name" value="RRM"/>
    <property type="match status" value="1"/>
</dbReference>
<comment type="subcellular location">
    <subcellularLocation>
        <location evidence="1">Nucleus</location>
        <location evidence="1">Nucleolus</location>
    </subcellularLocation>
</comment>
<evidence type="ECO:0000256" key="5">
    <source>
        <dbReference type="SAM" id="MobiDB-lite"/>
    </source>
</evidence>
<keyword evidence="7" id="KW-1185">Reference proteome</keyword>
<keyword evidence="3" id="KW-0539">Nucleus</keyword>
<accession>A0AAJ7IWU1</accession>
<evidence type="ECO:0000313" key="8">
    <source>
        <dbReference type="RefSeq" id="XP_017878357.1"/>
    </source>
</evidence>
<dbReference type="AlphaFoldDB" id="A0AAJ7IWU1"/>
<feature type="region of interest" description="Disordered" evidence="5">
    <location>
        <begin position="50"/>
        <end position="77"/>
    </location>
</feature>
<dbReference type="Pfam" id="PF00076">
    <property type="entry name" value="RRM_1"/>
    <property type="match status" value="1"/>
</dbReference>
<protein>
    <submittedName>
        <fullName evidence="8">MKI67 FHA domain-interacting nucleolar phosphoprotein-like</fullName>
    </submittedName>
</protein>
<dbReference type="SUPFAM" id="SSF54928">
    <property type="entry name" value="RNA-binding domain, RBD"/>
    <property type="match status" value="1"/>
</dbReference>
<evidence type="ECO:0000256" key="1">
    <source>
        <dbReference type="ARBA" id="ARBA00004604"/>
    </source>
</evidence>
<evidence type="ECO:0000256" key="2">
    <source>
        <dbReference type="ARBA" id="ARBA00022884"/>
    </source>
</evidence>
<evidence type="ECO:0000313" key="7">
    <source>
        <dbReference type="Proteomes" id="UP000694925"/>
    </source>
</evidence>
<dbReference type="GO" id="GO:0003723">
    <property type="term" value="F:RNA binding"/>
    <property type="evidence" value="ECO:0007669"/>
    <property type="project" value="UniProtKB-UniRule"/>
</dbReference>
<keyword evidence="2 4" id="KW-0694">RNA-binding</keyword>
<evidence type="ECO:0000259" key="6">
    <source>
        <dbReference type="PROSITE" id="PS50102"/>
    </source>
</evidence>
<evidence type="ECO:0000256" key="4">
    <source>
        <dbReference type="PROSITE-ProRule" id="PRU00176"/>
    </source>
</evidence>